<evidence type="ECO:0000256" key="2">
    <source>
        <dbReference type="SAM" id="Phobius"/>
    </source>
</evidence>
<evidence type="ECO:0000259" key="3">
    <source>
        <dbReference type="PROSITE" id="PS50076"/>
    </source>
</evidence>
<accession>A0A2B7Y6D8</accession>
<proteinExistence type="predicted"/>
<name>A0A2B7Y6D8_9EURO</name>
<feature type="domain" description="J" evidence="3">
    <location>
        <begin position="44"/>
        <end position="109"/>
    </location>
</feature>
<dbReference type="PANTHER" id="PTHR44873">
    <property type="entry name" value="DNAJ HOMOLOG SUBFAMILY C MEMBER 30, MITOCHONDRIAL"/>
    <property type="match status" value="1"/>
</dbReference>
<feature type="compositionally biased region" description="Low complexity" evidence="1">
    <location>
        <begin position="171"/>
        <end position="181"/>
    </location>
</feature>
<feature type="region of interest" description="Disordered" evidence="1">
    <location>
        <begin position="267"/>
        <end position="298"/>
    </location>
</feature>
<dbReference type="SUPFAM" id="SSF46565">
    <property type="entry name" value="Chaperone J-domain"/>
    <property type="match status" value="1"/>
</dbReference>
<keyword evidence="2" id="KW-1133">Transmembrane helix</keyword>
<dbReference type="InterPro" id="IPR036869">
    <property type="entry name" value="J_dom_sf"/>
</dbReference>
<dbReference type="AlphaFoldDB" id="A0A2B7Y6D8"/>
<keyword evidence="5" id="KW-1185">Reference proteome</keyword>
<dbReference type="InterPro" id="IPR001623">
    <property type="entry name" value="DnaJ_domain"/>
</dbReference>
<protein>
    <recommendedName>
        <fullName evidence="3">J domain-containing protein</fullName>
    </recommendedName>
</protein>
<dbReference type="PANTHER" id="PTHR44873:SF1">
    <property type="entry name" value="DNAJ HOMOLOG SUBFAMILY C MEMBER 30, MITOCHONDRIAL"/>
    <property type="match status" value="1"/>
</dbReference>
<dbReference type="Pfam" id="PF00226">
    <property type="entry name" value="DnaJ"/>
    <property type="match status" value="1"/>
</dbReference>
<feature type="transmembrane region" description="Helical" evidence="2">
    <location>
        <begin position="246"/>
        <end position="267"/>
    </location>
</feature>
<keyword evidence="2" id="KW-0472">Membrane</keyword>
<gene>
    <name evidence="4" type="ORF">AJ79_01769</name>
</gene>
<dbReference type="PRINTS" id="PR00625">
    <property type="entry name" value="JDOMAIN"/>
</dbReference>
<dbReference type="EMBL" id="PDNB01000017">
    <property type="protein sequence ID" value="PGH16438.1"/>
    <property type="molecule type" value="Genomic_DNA"/>
</dbReference>
<dbReference type="Proteomes" id="UP000223968">
    <property type="component" value="Unassembled WGS sequence"/>
</dbReference>
<dbReference type="STRING" id="1447875.A0A2B7Y6D8"/>
<evidence type="ECO:0000313" key="5">
    <source>
        <dbReference type="Proteomes" id="UP000223968"/>
    </source>
</evidence>
<organism evidence="4 5">
    <name type="scientific">Helicocarpus griseus UAMH5409</name>
    <dbReference type="NCBI Taxonomy" id="1447875"/>
    <lineage>
        <taxon>Eukaryota</taxon>
        <taxon>Fungi</taxon>
        <taxon>Dikarya</taxon>
        <taxon>Ascomycota</taxon>
        <taxon>Pezizomycotina</taxon>
        <taxon>Eurotiomycetes</taxon>
        <taxon>Eurotiomycetidae</taxon>
        <taxon>Onygenales</taxon>
        <taxon>Ajellomycetaceae</taxon>
        <taxon>Helicocarpus</taxon>
    </lineage>
</organism>
<dbReference type="InterPro" id="IPR053025">
    <property type="entry name" value="Mito_ATP_Synthase-Asso"/>
</dbReference>
<comment type="caution">
    <text evidence="4">The sequence shown here is derived from an EMBL/GenBank/DDBJ whole genome shotgun (WGS) entry which is preliminary data.</text>
</comment>
<keyword evidence="2" id="KW-0812">Transmembrane</keyword>
<reference evidence="4 5" key="1">
    <citation type="submission" date="2017-10" db="EMBL/GenBank/DDBJ databases">
        <title>Comparative genomics in systemic dimorphic fungi from Ajellomycetaceae.</title>
        <authorList>
            <person name="Munoz J.F."/>
            <person name="Mcewen J.G."/>
            <person name="Clay O.K."/>
            <person name="Cuomo C.A."/>
        </authorList>
    </citation>
    <scope>NUCLEOTIDE SEQUENCE [LARGE SCALE GENOMIC DNA]</scope>
    <source>
        <strain evidence="4 5">UAMH5409</strain>
    </source>
</reference>
<evidence type="ECO:0000313" key="4">
    <source>
        <dbReference type="EMBL" id="PGH16438.1"/>
    </source>
</evidence>
<dbReference type="PROSITE" id="PS50076">
    <property type="entry name" value="DNAJ_2"/>
    <property type="match status" value="1"/>
</dbReference>
<dbReference type="SMART" id="SM00271">
    <property type="entry name" value="DnaJ"/>
    <property type="match status" value="1"/>
</dbReference>
<evidence type="ECO:0000256" key="1">
    <source>
        <dbReference type="SAM" id="MobiDB-lite"/>
    </source>
</evidence>
<dbReference type="Gene3D" id="1.10.287.110">
    <property type="entry name" value="DnaJ domain"/>
    <property type="match status" value="1"/>
</dbReference>
<feature type="compositionally biased region" description="Basic and acidic residues" evidence="1">
    <location>
        <begin position="289"/>
        <end position="298"/>
    </location>
</feature>
<dbReference type="CDD" id="cd06257">
    <property type="entry name" value="DnaJ"/>
    <property type="match status" value="1"/>
</dbReference>
<dbReference type="OrthoDB" id="10250354at2759"/>
<sequence>MPLCLPRFAIPSTRALLHPPVPNVFRVRPFSHTAALSADSHAPTHYETLNVPVTATTAEIKKQFYALSLAHHPDRNPDDPNAHAKFTLITSAYHVLSHTTRRARYDRDHQIHQRPVHYPNARGSQANKASFVGSRPPSGLSKRRGAFRGPPPSFYAHGGYGAGRHSRPHASNTSTSGTTSSDPESPFRYSNPVSHFDAQSHFRTQMHEDERRRIRRHNAIEREKARIREQGGVIVEDAEGGMTVRFFIILTIVGVGIGVASIGRSLGPAPQPPMSARRDNPSVRAHSSAKREGAREAS</sequence>
<feature type="region of interest" description="Disordered" evidence="1">
    <location>
        <begin position="115"/>
        <end position="190"/>
    </location>
</feature>